<dbReference type="PANTHER" id="PTHR10502">
    <property type="entry name" value="ANNEXIN"/>
    <property type="match status" value="1"/>
</dbReference>
<evidence type="ECO:0000256" key="7">
    <source>
        <dbReference type="SAM" id="MobiDB-lite"/>
    </source>
</evidence>
<dbReference type="SUPFAM" id="SSF47874">
    <property type="entry name" value="Annexin"/>
    <property type="match status" value="1"/>
</dbReference>
<dbReference type="GO" id="GO:0005886">
    <property type="term" value="C:plasma membrane"/>
    <property type="evidence" value="ECO:0007669"/>
    <property type="project" value="TreeGrafter"/>
</dbReference>
<dbReference type="AlphaFoldDB" id="A0A0N4ZY31"/>
<dbReference type="FunFam" id="1.10.220.10:FF:000004">
    <property type="entry name" value="Annexin"/>
    <property type="match status" value="1"/>
</dbReference>
<evidence type="ECO:0000256" key="1">
    <source>
        <dbReference type="ARBA" id="ARBA00007831"/>
    </source>
</evidence>
<dbReference type="STRING" id="131310.A0A0N4ZY31"/>
<keyword evidence="2 6" id="KW-0677">Repeat</keyword>
<dbReference type="WBParaSite" id="PTRK_0001370400.1">
    <property type="protein sequence ID" value="PTRK_0001370400.1"/>
    <property type="gene ID" value="PTRK_0001370400"/>
</dbReference>
<dbReference type="Pfam" id="PF00191">
    <property type="entry name" value="Annexin"/>
    <property type="match status" value="4"/>
</dbReference>
<dbReference type="InterPro" id="IPR018502">
    <property type="entry name" value="Annexin_repeat"/>
</dbReference>
<keyword evidence="4 6" id="KW-0041">Annexin</keyword>
<dbReference type="PROSITE" id="PS00223">
    <property type="entry name" value="ANNEXIN_1"/>
    <property type="match status" value="2"/>
</dbReference>
<dbReference type="Proteomes" id="UP000038045">
    <property type="component" value="Unplaced"/>
</dbReference>
<comment type="similarity">
    <text evidence="1 6">Belongs to the annexin family.</text>
</comment>
<dbReference type="Gene3D" id="1.10.220.10">
    <property type="entry name" value="Annexin"/>
    <property type="match status" value="4"/>
</dbReference>
<feature type="region of interest" description="Disordered" evidence="7">
    <location>
        <begin position="27"/>
        <end position="51"/>
    </location>
</feature>
<sequence>MSNLFNSLSDTLKGAAGDILKKNIPILNKNSDKNNSESNNKTSADNMNPGYGGYSQGGYGAYPSTGYGQNPGYGQQPAPGGYGQQPIYGAYGQQPGGYGYPNQGYPNVIPTPGAYQPQQGYGTQQGPPPIGMNVQGGYLPQQPFQGTPQGMPQPGYGTPQQQPVQSHYPGNPMIQGTGLNQPNYIPGATAPPMPLTGNPSIHPNPNFNASHDAEALKKAMKGFGCNNNRVIEILCTRVNWQRQEISRTFKQMYGKDLCKELKSELVGDFEYLILALLKRPEEYDASELHRAVDCLGTKEHVLIEIMCSRTNSQIAAIKNAYRYMYKRELEDDLIGDTSGYFKRLLVALSTGNRDESGYTDVARANQCASALYKAGEGRLGTDESTFLSILCSQNFAQLNLVFNEYHKMKGRTIEDAIRSEFSGDIKDALIAIYQMVVNKAGFFATQLENSMKGFGTRDKDLVRLVVTRCEVDMNDIKNEFQRIYGRSLEQTIISDTSGSYKNGLVSLVKGF</sequence>
<dbReference type="PRINTS" id="PR00196">
    <property type="entry name" value="ANNEXIN"/>
</dbReference>
<organism evidence="8 9">
    <name type="scientific">Parastrongyloides trichosuri</name>
    <name type="common">Possum-specific nematode worm</name>
    <dbReference type="NCBI Taxonomy" id="131310"/>
    <lineage>
        <taxon>Eukaryota</taxon>
        <taxon>Metazoa</taxon>
        <taxon>Ecdysozoa</taxon>
        <taxon>Nematoda</taxon>
        <taxon>Chromadorea</taxon>
        <taxon>Rhabditida</taxon>
        <taxon>Tylenchina</taxon>
        <taxon>Panagrolaimomorpha</taxon>
        <taxon>Strongyloidoidea</taxon>
        <taxon>Strongyloididae</taxon>
        <taxon>Parastrongyloides</taxon>
    </lineage>
</organism>
<evidence type="ECO:0000256" key="5">
    <source>
        <dbReference type="ARBA" id="ARBA00023302"/>
    </source>
</evidence>
<keyword evidence="8" id="KW-1185">Reference proteome</keyword>
<evidence type="ECO:0000256" key="3">
    <source>
        <dbReference type="ARBA" id="ARBA00022837"/>
    </source>
</evidence>
<name>A0A0N4ZY31_PARTI</name>
<comment type="domain">
    <text evidence="6">A pair of annexin repeats may form one binding site for calcium and phospholipid.</text>
</comment>
<evidence type="ECO:0000313" key="9">
    <source>
        <dbReference type="WBParaSite" id="PTRK_0001370400.1"/>
    </source>
</evidence>
<protein>
    <recommendedName>
        <fullName evidence="6">Annexin</fullName>
    </recommendedName>
</protein>
<accession>A0A0N4ZY31</accession>
<dbReference type="GO" id="GO:0005737">
    <property type="term" value="C:cytoplasm"/>
    <property type="evidence" value="ECO:0007669"/>
    <property type="project" value="TreeGrafter"/>
</dbReference>
<dbReference type="GO" id="GO:0012506">
    <property type="term" value="C:vesicle membrane"/>
    <property type="evidence" value="ECO:0007669"/>
    <property type="project" value="TreeGrafter"/>
</dbReference>
<dbReference type="GO" id="GO:0005634">
    <property type="term" value="C:nucleus"/>
    <property type="evidence" value="ECO:0007669"/>
    <property type="project" value="TreeGrafter"/>
</dbReference>
<evidence type="ECO:0000256" key="2">
    <source>
        <dbReference type="ARBA" id="ARBA00022737"/>
    </source>
</evidence>
<feature type="region of interest" description="Disordered" evidence="7">
    <location>
        <begin position="142"/>
        <end position="164"/>
    </location>
</feature>
<dbReference type="InterPro" id="IPR018252">
    <property type="entry name" value="Annexin_repeat_CS"/>
</dbReference>
<dbReference type="FunFam" id="1.10.220.10:FF:000001">
    <property type="entry name" value="Annexin"/>
    <property type="match status" value="1"/>
</dbReference>
<dbReference type="InterPro" id="IPR001464">
    <property type="entry name" value="Annexin"/>
</dbReference>
<evidence type="ECO:0000256" key="6">
    <source>
        <dbReference type="RuleBase" id="RU003540"/>
    </source>
</evidence>
<dbReference type="GO" id="GO:0001786">
    <property type="term" value="F:phosphatidylserine binding"/>
    <property type="evidence" value="ECO:0007669"/>
    <property type="project" value="TreeGrafter"/>
</dbReference>
<dbReference type="GO" id="GO:0005509">
    <property type="term" value="F:calcium ion binding"/>
    <property type="evidence" value="ECO:0007669"/>
    <property type="project" value="InterPro"/>
</dbReference>
<evidence type="ECO:0000256" key="4">
    <source>
        <dbReference type="ARBA" id="ARBA00023216"/>
    </source>
</evidence>
<dbReference type="FunFam" id="1.10.220.10:FF:000003">
    <property type="entry name" value="Annexin"/>
    <property type="match status" value="1"/>
</dbReference>
<keyword evidence="5 6" id="KW-0111">Calcium/phospholipid-binding</keyword>
<dbReference type="GO" id="GO:0005544">
    <property type="term" value="F:calcium-dependent phospholipid binding"/>
    <property type="evidence" value="ECO:0007669"/>
    <property type="project" value="UniProtKB-KW"/>
</dbReference>
<dbReference type="FunFam" id="1.10.220.10:FF:000002">
    <property type="entry name" value="Annexin"/>
    <property type="match status" value="1"/>
</dbReference>
<evidence type="ECO:0000313" key="8">
    <source>
        <dbReference type="Proteomes" id="UP000038045"/>
    </source>
</evidence>
<dbReference type="PROSITE" id="PS51897">
    <property type="entry name" value="ANNEXIN_2"/>
    <property type="match status" value="4"/>
</dbReference>
<dbReference type="InterPro" id="IPR037104">
    <property type="entry name" value="Annexin_sf"/>
</dbReference>
<proteinExistence type="inferred from homology"/>
<dbReference type="SMART" id="SM00335">
    <property type="entry name" value="ANX"/>
    <property type="match status" value="4"/>
</dbReference>
<keyword evidence="3 6" id="KW-0106">Calcium</keyword>
<reference evidence="9" key="1">
    <citation type="submission" date="2017-02" db="UniProtKB">
        <authorList>
            <consortium name="WormBaseParasite"/>
        </authorList>
    </citation>
    <scope>IDENTIFICATION</scope>
</reference>
<dbReference type="PANTHER" id="PTHR10502:SF102">
    <property type="entry name" value="ANNEXIN B11"/>
    <property type="match status" value="1"/>
</dbReference>